<dbReference type="EnsemblMetazoa" id="G18669.2">
    <property type="protein sequence ID" value="G18669.2:cds"/>
    <property type="gene ID" value="G18669"/>
</dbReference>
<proteinExistence type="predicted"/>
<accession>K1PW64</accession>
<dbReference type="EMBL" id="JH816926">
    <property type="protein sequence ID" value="EKC20535.1"/>
    <property type="molecule type" value="Genomic_DNA"/>
</dbReference>
<feature type="domain" description="Ubiquitin-like" evidence="1">
    <location>
        <begin position="3"/>
        <end position="84"/>
    </location>
</feature>
<dbReference type="Proteomes" id="UP000005408">
    <property type="component" value="Unassembled WGS sequence"/>
</dbReference>
<dbReference type="PROSITE" id="PS50053">
    <property type="entry name" value="UBIQUITIN_2"/>
    <property type="match status" value="1"/>
</dbReference>
<dbReference type="InterPro" id="IPR029071">
    <property type="entry name" value="Ubiquitin-like_domsf"/>
</dbReference>
<reference evidence="2" key="1">
    <citation type="journal article" date="2012" name="Nature">
        <title>The oyster genome reveals stress adaptation and complexity of shell formation.</title>
        <authorList>
            <person name="Zhang G."/>
            <person name="Fang X."/>
            <person name="Guo X."/>
            <person name="Li L."/>
            <person name="Luo R."/>
            <person name="Xu F."/>
            <person name="Yang P."/>
            <person name="Zhang L."/>
            <person name="Wang X."/>
            <person name="Qi H."/>
            <person name="Xiong Z."/>
            <person name="Que H."/>
            <person name="Xie Y."/>
            <person name="Holland P.W."/>
            <person name="Paps J."/>
            <person name="Zhu Y."/>
            <person name="Wu F."/>
            <person name="Chen Y."/>
            <person name="Wang J."/>
            <person name="Peng C."/>
            <person name="Meng J."/>
            <person name="Yang L."/>
            <person name="Liu J."/>
            <person name="Wen B."/>
            <person name="Zhang N."/>
            <person name="Huang Z."/>
            <person name="Zhu Q."/>
            <person name="Feng Y."/>
            <person name="Mount A."/>
            <person name="Hedgecock D."/>
            <person name="Xu Z."/>
            <person name="Liu Y."/>
            <person name="Domazet-Loso T."/>
            <person name="Du Y."/>
            <person name="Sun X."/>
            <person name="Zhang S."/>
            <person name="Liu B."/>
            <person name="Cheng P."/>
            <person name="Jiang X."/>
            <person name="Li J."/>
            <person name="Fan D."/>
            <person name="Wang W."/>
            <person name="Fu W."/>
            <person name="Wang T."/>
            <person name="Wang B."/>
            <person name="Zhang J."/>
            <person name="Peng Z."/>
            <person name="Li Y."/>
            <person name="Li N."/>
            <person name="Wang J."/>
            <person name="Chen M."/>
            <person name="He Y."/>
            <person name="Tan F."/>
            <person name="Song X."/>
            <person name="Zheng Q."/>
            <person name="Huang R."/>
            <person name="Yang H."/>
            <person name="Du X."/>
            <person name="Chen L."/>
            <person name="Yang M."/>
            <person name="Gaffney P.M."/>
            <person name="Wang S."/>
            <person name="Luo L."/>
            <person name="She Z."/>
            <person name="Ming Y."/>
            <person name="Huang W."/>
            <person name="Zhang S."/>
            <person name="Huang B."/>
            <person name="Zhang Y."/>
            <person name="Qu T."/>
            <person name="Ni P."/>
            <person name="Miao G."/>
            <person name="Wang J."/>
            <person name="Wang Q."/>
            <person name="Steinberg C.E."/>
            <person name="Wang H."/>
            <person name="Li N."/>
            <person name="Qian L."/>
            <person name="Zhang G."/>
            <person name="Li Y."/>
            <person name="Yang H."/>
            <person name="Liu X."/>
            <person name="Wang J."/>
            <person name="Yin Y."/>
            <person name="Wang J."/>
        </authorList>
    </citation>
    <scope>NUCLEOTIDE SEQUENCE [LARGE SCALE GENOMIC DNA]</scope>
    <source>
        <strain evidence="2">05x7-T-G4-1.051#20</strain>
    </source>
</reference>
<evidence type="ECO:0000313" key="3">
    <source>
        <dbReference type="EnsemblMetazoa" id="G18669.1:cds"/>
    </source>
</evidence>
<evidence type="ECO:0000259" key="1">
    <source>
        <dbReference type="PROSITE" id="PS50053"/>
    </source>
</evidence>
<sequence length="92" mass="10612">MSLTIFVKMSTRNKSETINIQKTDEFLRIFEALAGRVGIELQHIRLTFSGKEYRHDQPEARKRVEDIGIKDRSTLFMVSRLPGGTDHYDALS</sequence>
<gene>
    <name evidence="2" type="ORF">CGI_10005871</name>
</gene>
<dbReference type="HOGENOM" id="CLU_2640503_0_0_1"/>
<dbReference type="EnsemblMetazoa" id="G18669.1">
    <property type="protein sequence ID" value="G18669.1:cds"/>
    <property type="gene ID" value="G18669"/>
</dbReference>
<dbReference type="InterPro" id="IPR000626">
    <property type="entry name" value="Ubiquitin-like_dom"/>
</dbReference>
<reference evidence="3" key="2">
    <citation type="submission" date="2022-08" db="UniProtKB">
        <authorList>
            <consortium name="EnsemblMetazoa"/>
        </authorList>
    </citation>
    <scope>IDENTIFICATION</scope>
    <source>
        <strain evidence="3">05x7-T-G4-1.051#20</strain>
    </source>
</reference>
<organism evidence="2">
    <name type="scientific">Magallana gigas</name>
    <name type="common">Pacific oyster</name>
    <name type="synonym">Crassostrea gigas</name>
    <dbReference type="NCBI Taxonomy" id="29159"/>
    <lineage>
        <taxon>Eukaryota</taxon>
        <taxon>Metazoa</taxon>
        <taxon>Spiralia</taxon>
        <taxon>Lophotrochozoa</taxon>
        <taxon>Mollusca</taxon>
        <taxon>Bivalvia</taxon>
        <taxon>Autobranchia</taxon>
        <taxon>Pteriomorphia</taxon>
        <taxon>Ostreida</taxon>
        <taxon>Ostreoidea</taxon>
        <taxon>Ostreidae</taxon>
        <taxon>Magallana</taxon>
    </lineage>
</organism>
<protein>
    <submittedName>
        <fullName evidence="3">Ubiquitin-like domain-containing protein</fullName>
    </submittedName>
</protein>
<evidence type="ECO:0000313" key="2">
    <source>
        <dbReference type="EMBL" id="EKC20535.1"/>
    </source>
</evidence>
<dbReference type="EnsemblMetazoa" id="G18669.3">
    <property type="protein sequence ID" value="G18669.3:cds"/>
    <property type="gene ID" value="G18669"/>
</dbReference>
<name>K1PW64_MAGGI</name>
<dbReference type="SUPFAM" id="SSF54236">
    <property type="entry name" value="Ubiquitin-like"/>
    <property type="match status" value="1"/>
</dbReference>
<keyword evidence="4" id="KW-1185">Reference proteome</keyword>
<dbReference type="Pfam" id="PF00240">
    <property type="entry name" value="ubiquitin"/>
    <property type="match status" value="1"/>
</dbReference>
<evidence type="ECO:0000313" key="4">
    <source>
        <dbReference type="Proteomes" id="UP000005408"/>
    </source>
</evidence>
<dbReference type="Gene3D" id="3.10.20.90">
    <property type="entry name" value="Phosphatidylinositol 3-kinase Catalytic Subunit, Chain A, domain 1"/>
    <property type="match status" value="1"/>
</dbReference>
<dbReference type="AlphaFoldDB" id="K1PW64"/>